<evidence type="ECO:0000313" key="2">
    <source>
        <dbReference type="EMBL" id="TQM40520.1"/>
    </source>
</evidence>
<gene>
    <name evidence="2" type="ORF">BC670_1411</name>
</gene>
<proteinExistence type="predicted"/>
<keyword evidence="1" id="KW-0812">Transmembrane</keyword>
<reference evidence="2 3" key="1">
    <citation type="submission" date="2019-06" db="EMBL/GenBank/DDBJ databases">
        <title>Genomic Encyclopedia of Archaeal and Bacterial Type Strains, Phase II (KMG-II): from individual species to whole genera.</title>
        <authorList>
            <person name="Goeker M."/>
        </authorList>
    </citation>
    <scope>NUCLEOTIDE SEQUENCE [LARGE SCALE GENOMIC DNA]</scope>
    <source>
        <strain evidence="2 3">DSM 24789</strain>
    </source>
</reference>
<dbReference type="AlphaFoldDB" id="A0A543G352"/>
<keyword evidence="1" id="KW-0472">Membrane</keyword>
<sequence length="137" mass="16259">MNWSKILTVEVPLFLLVINILFLFTGRNTNPMTFRYNKIFTPDLNTWVYISLCFVLGLIGIYYRNFNIALYYSSPLFLLFGLIFCNQIFKTIFNRNIIIATRWDFKSAKINVFDRIFGFLIVIAPFLMPIIYQQIIK</sequence>
<keyword evidence="1" id="KW-1133">Transmembrane helix</keyword>
<name>A0A543G352_9FLAO</name>
<evidence type="ECO:0000256" key="1">
    <source>
        <dbReference type="SAM" id="Phobius"/>
    </source>
</evidence>
<feature type="transmembrane region" description="Helical" evidence="1">
    <location>
        <begin position="46"/>
        <end position="63"/>
    </location>
</feature>
<organism evidence="2 3">
    <name type="scientific">Flavobacterium branchiophilum</name>
    <dbReference type="NCBI Taxonomy" id="55197"/>
    <lineage>
        <taxon>Bacteria</taxon>
        <taxon>Pseudomonadati</taxon>
        <taxon>Bacteroidota</taxon>
        <taxon>Flavobacteriia</taxon>
        <taxon>Flavobacteriales</taxon>
        <taxon>Flavobacteriaceae</taxon>
        <taxon>Flavobacterium</taxon>
    </lineage>
</organism>
<protein>
    <submittedName>
        <fullName evidence="2">Uncharacterized protein</fullName>
    </submittedName>
</protein>
<accession>A0A543G352</accession>
<evidence type="ECO:0000313" key="3">
    <source>
        <dbReference type="Proteomes" id="UP000320773"/>
    </source>
</evidence>
<feature type="transmembrane region" description="Helical" evidence="1">
    <location>
        <begin position="6"/>
        <end position="25"/>
    </location>
</feature>
<dbReference type="Proteomes" id="UP000320773">
    <property type="component" value="Unassembled WGS sequence"/>
</dbReference>
<feature type="transmembrane region" description="Helical" evidence="1">
    <location>
        <begin position="69"/>
        <end position="89"/>
    </location>
</feature>
<dbReference type="RefSeq" id="WP_014082715.1">
    <property type="nucleotide sequence ID" value="NZ_CBCSFI010000004.1"/>
</dbReference>
<dbReference type="EMBL" id="VFPJ01000001">
    <property type="protein sequence ID" value="TQM40520.1"/>
    <property type="molecule type" value="Genomic_DNA"/>
</dbReference>
<feature type="transmembrane region" description="Helical" evidence="1">
    <location>
        <begin position="110"/>
        <end position="132"/>
    </location>
</feature>
<comment type="caution">
    <text evidence="2">The sequence shown here is derived from an EMBL/GenBank/DDBJ whole genome shotgun (WGS) entry which is preliminary data.</text>
</comment>